<evidence type="ECO:0000256" key="1">
    <source>
        <dbReference type="ARBA" id="ARBA00005104"/>
    </source>
</evidence>
<proteinExistence type="predicted"/>
<dbReference type="SUPFAM" id="SSF53597">
    <property type="entry name" value="Dihydrofolate reductase-like"/>
    <property type="match status" value="1"/>
</dbReference>
<gene>
    <name evidence="5" type="ORF">UFOPK4175_00940</name>
</gene>
<reference evidence="5" key="1">
    <citation type="submission" date="2020-05" db="EMBL/GenBank/DDBJ databases">
        <authorList>
            <person name="Chiriac C."/>
            <person name="Salcher M."/>
            <person name="Ghai R."/>
            <person name="Kavagutti S V."/>
        </authorList>
    </citation>
    <scope>NUCLEOTIDE SEQUENCE</scope>
</reference>
<dbReference type="Pfam" id="PF01872">
    <property type="entry name" value="RibD_C"/>
    <property type="match status" value="1"/>
</dbReference>
<dbReference type="InterPro" id="IPR002734">
    <property type="entry name" value="RibDG_C"/>
</dbReference>
<comment type="pathway">
    <text evidence="1">Cofactor biosynthesis; riboflavin biosynthesis.</text>
</comment>
<keyword evidence="3" id="KW-0560">Oxidoreductase</keyword>
<keyword evidence="2" id="KW-0521">NADP</keyword>
<dbReference type="PANTHER" id="PTHR38011:SF7">
    <property type="entry name" value="2,5-DIAMINO-6-RIBOSYLAMINO-4(3H)-PYRIMIDINONE 5'-PHOSPHATE REDUCTASE"/>
    <property type="match status" value="1"/>
</dbReference>
<evidence type="ECO:0000256" key="3">
    <source>
        <dbReference type="ARBA" id="ARBA00023002"/>
    </source>
</evidence>
<dbReference type="PANTHER" id="PTHR38011">
    <property type="entry name" value="DIHYDROFOLATE REDUCTASE FAMILY PROTEIN (AFU_ORTHOLOGUE AFUA_8G06820)"/>
    <property type="match status" value="1"/>
</dbReference>
<dbReference type="AlphaFoldDB" id="A0A6J7S5D5"/>
<protein>
    <submittedName>
        <fullName evidence="5">Unannotated protein</fullName>
    </submittedName>
</protein>
<dbReference type="GO" id="GO:0009231">
    <property type="term" value="P:riboflavin biosynthetic process"/>
    <property type="evidence" value="ECO:0007669"/>
    <property type="project" value="InterPro"/>
</dbReference>
<dbReference type="EMBL" id="CAFBPX010000172">
    <property type="protein sequence ID" value="CAB5036505.1"/>
    <property type="molecule type" value="Genomic_DNA"/>
</dbReference>
<accession>A0A6J7S5D5</accession>
<evidence type="ECO:0000259" key="4">
    <source>
        <dbReference type="Pfam" id="PF01872"/>
    </source>
</evidence>
<evidence type="ECO:0000313" key="5">
    <source>
        <dbReference type="EMBL" id="CAB5036505.1"/>
    </source>
</evidence>
<dbReference type="InterPro" id="IPR050765">
    <property type="entry name" value="Riboflavin_Biosynth_HTPR"/>
</dbReference>
<sequence length="252" mass="26644">MSNAFEHLGAAPGGPTNAAELVRSLGLGAAGVGGVRPRVVAAMIASADGRAAVDGRAGGLGSPADRAVLRELRCCVDALLVGPTTLIEEKYSSLLDSEHRERRVAGGLAPEPIAATISRRFEPRLAALELFARPDQRIVVYTESPESIETRGATLTVERAASGELTLAGCLEDLYSNHGVRTLLSEGGPTLLRALASEALIDDFIFTLSPMLVAGSAPTILSGERFEPPVGLELQNLWRSDSFLFLHYTRQA</sequence>
<feature type="domain" description="Bacterial bifunctional deaminase-reductase C-terminal" evidence="4">
    <location>
        <begin position="37"/>
        <end position="239"/>
    </location>
</feature>
<dbReference type="GO" id="GO:0008703">
    <property type="term" value="F:5-amino-6-(5-phosphoribosylamino)uracil reductase activity"/>
    <property type="evidence" value="ECO:0007669"/>
    <property type="project" value="InterPro"/>
</dbReference>
<name>A0A6J7S5D5_9ZZZZ</name>
<evidence type="ECO:0000256" key="2">
    <source>
        <dbReference type="ARBA" id="ARBA00022857"/>
    </source>
</evidence>
<dbReference type="InterPro" id="IPR024072">
    <property type="entry name" value="DHFR-like_dom_sf"/>
</dbReference>
<dbReference type="Gene3D" id="3.40.430.10">
    <property type="entry name" value="Dihydrofolate Reductase, subunit A"/>
    <property type="match status" value="1"/>
</dbReference>
<organism evidence="5">
    <name type="scientific">freshwater metagenome</name>
    <dbReference type="NCBI Taxonomy" id="449393"/>
    <lineage>
        <taxon>unclassified sequences</taxon>
        <taxon>metagenomes</taxon>
        <taxon>ecological metagenomes</taxon>
    </lineage>
</organism>